<dbReference type="PANTHER" id="PTHR30036:SF2">
    <property type="entry name" value="D-GALACTOSE_METHYL-GALACTOSIDE BINDING PERIPLASMIC PROTEIN MGLB"/>
    <property type="match status" value="1"/>
</dbReference>
<evidence type="ECO:0000256" key="1">
    <source>
        <dbReference type="ARBA" id="ARBA00004196"/>
    </source>
</evidence>
<keyword evidence="7" id="KW-0106">Calcium</keyword>
<evidence type="ECO:0000259" key="11">
    <source>
        <dbReference type="Pfam" id="PF13407"/>
    </source>
</evidence>
<dbReference type="AlphaFoldDB" id="A0A0S7BX48"/>
<dbReference type="PANTHER" id="PTHR30036">
    <property type="entry name" value="D-XYLOSE-BINDING PERIPLASMIC PROTEIN"/>
    <property type="match status" value="1"/>
</dbReference>
<keyword evidence="6" id="KW-0574">Periplasm</keyword>
<evidence type="ECO:0000256" key="4">
    <source>
        <dbReference type="ARBA" id="ARBA00022723"/>
    </source>
</evidence>
<evidence type="ECO:0000313" key="12">
    <source>
        <dbReference type="EMBL" id="GAP41176.1"/>
    </source>
</evidence>
<feature type="chain" id="PRO_5006633306" description="D-galactose/methyl-galactoside binding periplasmic protein MglB" evidence="10">
    <location>
        <begin position="24"/>
        <end position="348"/>
    </location>
</feature>
<evidence type="ECO:0000256" key="8">
    <source>
        <dbReference type="ARBA" id="ARBA00034323"/>
    </source>
</evidence>
<dbReference type="GO" id="GO:0030246">
    <property type="term" value="F:carbohydrate binding"/>
    <property type="evidence" value="ECO:0007669"/>
    <property type="project" value="InterPro"/>
</dbReference>
<name>A0A0S7BX48_9CHLR</name>
<gene>
    <name evidence="12" type="ORF">ATC1_131160</name>
</gene>
<dbReference type="InterPro" id="IPR044085">
    <property type="entry name" value="MglB-like_PBP1"/>
</dbReference>
<evidence type="ECO:0000256" key="10">
    <source>
        <dbReference type="SAM" id="SignalP"/>
    </source>
</evidence>
<dbReference type="GO" id="GO:0046872">
    <property type="term" value="F:metal ion binding"/>
    <property type="evidence" value="ECO:0007669"/>
    <property type="project" value="UniProtKB-KW"/>
</dbReference>
<dbReference type="RefSeq" id="WP_062281872.1">
    <property type="nucleotide sequence ID" value="NZ_DF968181.1"/>
</dbReference>
<evidence type="ECO:0000256" key="6">
    <source>
        <dbReference type="ARBA" id="ARBA00022764"/>
    </source>
</evidence>
<keyword evidence="4" id="KW-0479">Metal-binding</keyword>
<dbReference type="Proteomes" id="UP000053370">
    <property type="component" value="Unassembled WGS sequence"/>
</dbReference>
<sequence length="348" mass="37872">MKRSILFVLIAVMLLSAVSVVSAETPTAGVIWYNFADTFIQNARQTLLNVAKADGTVEIVDADSQNDIATQTNNINNFYTRGIDYLVLNNINTAAISEIVQKAKEEGVVTIFANTDSPSDEDFANYDGLYLVSSRAPQSGTIMGEAAVKYWKEHPEADRNGNGKMDYIMLLGLTWHYDTQVRAEYSIKAVEDAGIATNQIGGEVVAEYNRGQAQEKVAALLANFSDDIDIIFACNDDMALGAIEALKAGGFFKDEASFLPVCGVDATVVGCDALRDGTLLVTSLNNPVTLGKAIYKTMYLLENGKEVTTETLNMKGATVEGHRIWLDYTAITKENVDEAAYDITDTTF</sequence>
<proteinExistence type="predicted"/>
<dbReference type="SUPFAM" id="SSF53822">
    <property type="entry name" value="Periplasmic binding protein-like I"/>
    <property type="match status" value="1"/>
</dbReference>
<keyword evidence="5 10" id="KW-0732">Signal</keyword>
<dbReference type="InterPro" id="IPR025997">
    <property type="entry name" value="SBP_2_dom"/>
</dbReference>
<keyword evidence="13" id="KW-1185">Reference proteome</keyword>
<comment type="subcellular location">
    <subcellularLocation>
        <location evidence="1">Cell envelope</location>
    </subcellularLocation>
</comment>
<dbReference type="GO" id="GO:0030288">
    <property type="term" value="C:outer membrane-bounded periplasmic space"/>
    <property type="evidence" value="ECO:0007669"/>
    <property type="project" value="TreeGrafter"/>
</dbReference>
<dbReference type="EMBL" id="DF968181">
    <property type="protein sequence ID" value="GAP41176.1"/>
    <property type="molecule type" value="Genomic_DNA"/>
</dbReference>
<evidence type="ECO:0000256" key="2">
    <source>
        <dbReference type="ARBA" id="ARBA00022448"/>
    </source>
</evidence>
<dbReference type="OrthoDB" id="9814427at2"/>
<keyword evidence="2" id="KW-0813">Transport</keyword>
<comment type="subunit">
    <text evidence="8">The ABC transporter complex is composed of one ATP-binding protein (MglA), two transmembrane proteins (MglC) and a solute-binding protein (MglB).</text>
</comment>
<dbReference type="CDD" id="cd01539">
    <property type="entry name" value="PBP1_GGBP"/>
    <property type="match status" value="1"/>
</dbReference>
<dbReference type="Gene3D" id="3.40.50.2300">
    <property type="match status" value="2"/>
</dbReference>
<dbReference type="STRING" id="1678840.ATC1_131160"/>
<reference evidence="12" key="1">
    <citation type="journal article" date="2015" name="Genome Announc.">
        <title>Draft Genome Sequence of Anaerolineae Strain TC1, a Novel Isolate from a Methanogenic Wastewater Treatment System.</title>
        <authorList>
            <person name="Matsuura N."/>
            <person name="Tourlousse D.M."/>
            <person name="Sun L."/>
            <person name="Toyonaga M."/>
            <person name="Kuroda K."/>
            <person name="Ohashi A."/>
            <person name="Cruz R."/>
            <person name="Yamaguchi T."/>
            <person name="Sekiguchi Y."/>
        </authorList>
    </citation>
    <scope>NUCLEOTIDE SEQUENCE [LARGE SCALE GENOMIC DNA]</scope>
    <source>
        <strain evidence="12">TC1</strain>
    </source>
</reference>
<evidence type="ECO:0000256" key="9">
    <source>
        <dbReference type="ARBA" id="ARBA00034344"/>
    </source>
</evidence>
<evidence type="ECO:0000256" key="7">
    <source>
        <dbReference type="ARBA" id="ARBA00022837"/>
    </source>
</evidence>
<evidence type="ECO:0000313" key="13">
    <source>
        <dbReference type="Proteomes" id="UP000053370"/>
    </source>
</evidence>
<feature type="domain" description="Periplasmic binding protein" evidence="11">
    <location>
        <begin position="29"/>
        <end position="306"/>
    </location>
</feature>
<evidence type="ECO:0000256" key="3">
    <source>
        <dbReference type="ARBA" id="ARBA00022597"/>
    </source>
</evidence>
<dbReference type="Pfam" id="PF13407">
    <property type="entry name" value="Peripla_BP_4"/>
    <property type="match status" value="1"/>
</dbReference>
<accession>A0A0S7BX48</accession>
<organism evidence="12">
    <name type="scientific">Flexilinea flocculi</name>
    <dbReference type="NCBI Taxonomy" id="1678840"/>
    <lineage>
        <taxon>Bacteria</taxon>
        <taxon>Bacillati</taxon>
        <taxon>Chloroflexota</taxon>
        <taxon>Anaerolineae</taxon>
        <taxon>Anaerolineales</taxon>
        <taxon>Anaerolineaceae</taxon>
        <taxon>Flexilinea</taxon>
    </lineage>
</organism>
<keyword evidence="3 12" id="KW-0762">Sugar transport</keyword>
<evidence type="ECO:0000256" key="5">
    <source>
        <dbReference type="ARBA" id="ARBA00022729"/>
    </source>
</evidence>
<feature type="signal peptide" evidence="10">
    <location>
        <begin position="1"/>
        <end position="23"/>
    </location>
</feature>
<dbReference type="InterPro" id="IPR050555">
    <property type="entry name" value="Bact_Solute-Bind_Prot2"/>
</dbReference>
<protein>
    <recommendedName>
        <fullName evidence="9">D-galactose/methyl-galactoside binding periplasmic protein MglB</fullName>
    </recommendedName>
</protein>
<dbReference type="InterPro" id="IPR028082">
    <property type="entry name" value="Peripla_BP_I"/>
</dbReference>